<name>A0A1T4XLC0_9BACL</name>
<organism evidence="2 3">
    <name type="scientific">Sporosarcina newyorkensis</name>
    <dbReference type="NCBI Taxonomy" id="759851"/>
    <lineage>
        <taxon>Bacteria</taxon>
        <taxon>Bacillati</taxon>
        <taxon>Bacillota</taxon>
        <taxon>Bacilli</taxon>
        <taxon>Bacillales</taxon>
        <taxon>Caryophanaceae</taxon>
        <taxon>Sporosarcina</taxon>
    </lineage>
</organism>
<evidence type="ECO:0000256" key="1">
    <source>
        <dbReference type="SAM" id="Phobius"/>
    </source>
</evidence>
<keyword evidence="3" id="KW-1185">Reference proteome</keyword>
<keyword evidence="1" id="KW-0472">Membrane</keyword>
<protein>
    <recommendedName>
        <fullName evidence="4">YesK-like protein</fullName>
    </recommendedName>
</protein>
<evidence type="ECO:0000313" key="3">
    <source>
        <dbReference type="Proteomes" id="UP000190042"/>
    </source>
</evidence>
<accession>A0A1T4XLC0</accession>
<keyword evidence="1" id="KW-0812">Transmembrane</keyword>
<dbReference type="AlphaFoldDB" id="A0A1T4XLC0"/>
<evidence type="ECO:0000313" key="2">
    <source>
        <dbReference type="EMBL" id="SKA89861.1"/>
    </source>
</evidence>
<evidence type="ECO:0008006" key="4">
    <source>
        <dbReference type="Google" id="ProtNLM"/>
    </source>
</evidence>
<gene>
    <name evidence="2" type="ORF">SAMN04244570_0893</name>
</gene>
<dbReference type="Proteomes" id="UP000190042">
    <property type="component" value="Unassembled WGS sequence"/>
</dbReference>
<feature type="transmembrane region" description="Helical" evidence="1">
    <location>
        <begin position="60"/>
        <end position="78"/>
    </location>
</feature>
<reference evidence="3" key="1">
    <citation type="submission" date="2017-02" db="EMBL/GenBank/DDBJ databases">
        <authorList>
            <person name="Varghese N."/>
            <person name="Submissions S."/>
        </authorList>
    </citation>
    <scope>NUCLEOTIDE SEQUENCE [LARGE SCALE GENOMIC DNA]</scope>
    <source>
        <strain evidence="3">DSM 23966</strain>
    </source>
</reference>
<proteinExistence type="predicted"/>
<feature type="transmembrane region" description="Helical" evidence="1">
    <location>
        <begin position="36"/>
        <end position="54"/>
    </location>
</feature>
<sequence>MYFTQLYLFTLSAFVSSVGGFIFYKLSNKFLFPKKLSYILGGVVSLLLSYSFALLFILPLLYYGLLIGLAVYILFLVLSEKKS</sequence>
<feature type="transmembrane region" description="Helical" evidence="1">
    <location>
        <begin position="6"/>
        <end position="24"/>
    </location>
</feature>
<dbReference type="EMBL" id="FUYJ01000001">
    <property type="protein sequence ID" value="SKA89861.1"/>
    <property type="molecule type" value="Genomic_DNA"/>
</dbReference>
<keyword evidence="1" id="KW-1133">Transmembrane helix</keyword>